<keyword evidence="2" id="KW-1185">Reference proteome</keyword>
<evidence type="ECO:0000313" key="2">
    <source>
        <dbReference type="Proteomes" id="UP000054018"/>
    </source>
</evidence>
<dbReference type="OrthoDB" id="2690041at2759"/>
<sequence>MALEPTETEWEHVQLLLSLLGHAKKAQHSFSMEQGPMLHTTLPALEALHKVGDFTAGLKASLNKISQYYDCTSSSDAHIMAMLLNPAQKLHHIHTYWGEALLAQGLEHAEEIVCLHSKFCMLC</sequence>
<protein>
    <submittedName>
        <fullName evidence="1">Uncharacterized protein</fullName>
    </submittedName>
</protein>
<organism evidence="1 2">
    <name type="scientific">Pisolithus microcarpus 441</name>
    <dbReference type="NCBI Taxonomy" id="765257"/>
    <lineage>
        <taxon>Eukaryota</taxon>
        <taxon>Fungi</taxon>
        <taxon>Dikarya</taxon>
        <taxon>Basidiomycota</taxon>
        <taxon>Agaricomycotina</taxon>
        <taxon>Agaricomycetes</taxon>
        <taxon>Agaricomycetidae</taxon>
        <taxon>Boletales</taxon>
        <taxon>Sclerodermatineae</taxon>
        <taxon>Pisolithaceae</taxon>
        <taxon>Pisolithus</taxon>
    </lineage>
</organism>
<dbReference type="InterPro" id="IPR012337">
    <property type="entry name" value="RNaseH-like_sf"/>
</dbReference>
<dbReference type="AlphaFoldDB" id="A0A0C9YMQ1"/>
<accession>A0A0C9YMQ1</accession>
<dbReference type="EMBL" id="KN833901">
    <property type="protein sequence ID" value="KIK15214.1"/>
    <property type="molecule type" value="Genomic_DNA"/>
</dbReference>
<gene>
    <name evidence="1" type="ORF">PISMIDRAFT_115559</name>
</gene>
<reference evidence="2" key="2">
    <citation type="submission" date="2015-01" db="EMBL/GenBank/DDBJ databases">
        <title>Evolutionary Origins and Diversification of the Mycorrhizal Mutualists.</title>
        <authorList>
            <consortium name="DOE Joint Genome Institute"/>
            <consortium name="Mycorrhizal Genomics Consortium"/>
            <person name="Kohler A."/>
            <person name="Kuo A."/>
            <person name="Nagy L.G."/>
            <person name="Floudas D."/>
            <person name="Copeland A."/>
            <person name="Barry K.W."/>
            <person name="Cichocki N."/>
            <person name="Veneault-Fourrey C."/>
            <person name="LaButti K."/>
            <person name="Lindquist E.A."/>
            <person name="Lipzen A."/>
            <person name="Lundell T."/>
            <person name="Morin E."/>
            <person name="Murat C."/>
            <person name="Riley R."/>
            <person name="Ohm R."/>
            <person name="Sun H."/>
            <person name="Tunlid A."/>
            <person name="Henrissat B."/>
            <person name="Grigoriev I.V."/>
            <person name="Hibbett D.S."/>
            <person name="Martin F."/>
        </authorList>
    </citation>
    <scope>NUCLEOTIDE SEQUENCE [LARGE SCALE GENOMIC DNA]</scope>
    <source>
        <strain evidence="2">441</strain>
    </source>
</reference>
<dbReference type="HOGENOM" id="CLU_104896_1_1_1"/>
<name>A0A0C9YMQ1_9AGAM</name>
<dbReference type="Proteomes" id="UP000054018">
    <property type="component" value="Unassembled WGS sequence"/>
</dbReference>
<evidence type="ECO:0000313" key="1">
    <source>
        <dbReference type="EMBL" id="KIK15214.1"/>
    </source>
</evidence>
<reference evidence="1 2" key="1">
    <citation type="submission" date="2014-04" db="EMBL/GenBank/DDBJ databases">
        <authorList>
            <consortium name="DOE Joint Genome Institute"/>
            <person name="Kuo A."/>
            <person name="Kohler A."/>
            <person name="Costa M.D."/>
            <person name="Nagy L.G."/>
            <person name="Floudas D."/>
            <person name="Copeland A."/>
            <person name="Barry K.W."/>
            <person name="Cichocki N."/>
            <person name="Veneault-Fourrey C."/>
            <person name="LaButti K."/>
            <person name="Lindquist E.A."/>
            <person name="Lipzen A."/>
            <person name="Lundell T."/>
            <person name="Morin E."/>
            <person name="Murat C."/>
            <person name="Sun H."/>
            <person name="Tunlid A."/>
            <person name="Henrissat B."/>
            <person name="Grigoriev I.V."/>
            <person name="Hibbett D.S."/>
            <person name="Martin F."/>
            <person name="Nordberg H.P."/>
            <person name="Cantor M.N."/>
            <person name="Hua S.X."/>
        </authorList>
    </citation>
    <scope>NUCLEOTIDE SEQUENCE [LARGE SCALE GENOMIC DNA]</scope>
    <source>
        <strain evidence="1 2">441</strain>
    </source>
</reference>
<proteinExistence type="predicted"/>
<dbReference type="SUPFAM" id="SSF53098">
    <property type="entry name" value="Ribonuclease H-like"/>
    <property type="match status" value="1"/>
</dbReference>